<dbReference type="Proteomes" id="UP001342826">
    <property type="component" value="Unassembled WGS sequence"/>
</dbReference>
<accession>A0ABU6P0F1</accession>
<organism evidence="1 2">
    <name type="scientific">Metabacillus fastidiosus</name>
    <dbReference type="NCBI Taxonomy" id="1458"/>
    <lineage>
        <taxon>Bacteria</taxon>
        <taxon>Bacillati</taxon>
        <taxon>Bacillota</taxon>
        <taxon>Bacilli</taxon>
        <taxon>Bacillales</taxon>
        <taxon>Bacillaceae</taxon>
        <taxon>Metabacillus</taxon>
    </lineage>
</organism>
<keyword evidence="1" id="KW-0540">Nuclease</keyword>
<keyword evidence="2" id="KW-1185">Reference proteome</keyword>
<gene>
    <name evidence="1" type="ORF">P9271_16185</name>
</gene>
<keyword evidence="1" id="KW-0378">Hydrolase</keyword>
<dbReference type="RefSeq" id="WP_328015573.1">
    <property type="nucleotide sequence ID" value="NZ_JARTFS010000013.1"/>
</dbReference>
<comment type="caution">
    <text evidence="1">The sequence shown here is derived from an EMBL/GenBank/DDBJ whole genome shotgun (WGS) entry which is preliminary data.</text>
</comment>
<proteinExistence type="predicted"/>
<reference evidence="1 2" key="1">
    <citation type="submission" date="2023-03" db="EMBL/GenBank/DDBJ databases">
        <title>Bacillus Genome Sequencing.</title>
        <authorList>
            <person name="Dunlap C."/>
        </authorList>
    </citation>
    <scope>NUCLEOTIDE SEQUENCE [LARGE SCALE GENOMIC DNA]</scope>
    <source>
        <strain evidence="1 2">NRS-1717</strain>
    </source>
</reference>
<dbReference type="GO" id="GO:0004519">
    <property type="term" value="F:endonuclease activity"/>
    <property type="evidence" value="ECO:0007669"/>
    <property type="project" value="UniProtKB-KW"/>
</dbReference>
<evidence type="ECO:0000313" key="2">
    <source>
        <dbReference type="Proteomes" id="UP001342826"/>
    </source>
</evidence>
<keyword evidence="1" id="KW-0255">Endonuclease</keyword>
<dbReference type="EMBL" id="JARTFS010000013">
    <property type="protein sequence ID" value="MED4402845.1"/>
    <property type="molecule type" value="Genomic_DNA"/>
</dbReference>
<name>A0ABU6P0F1_9BACI</name>
<sequence>MVLYLSKFIFCFGEFAVLSKETPPKKVTLDVEIKYDGDNKRPSEFIVKYEIDGKYSEANILNLE</sequence>
<evidence type="ECO:0000313" key="1">
    <source>
        <dbReference type="EMBL" id="MED4402845.1"/>
    </source>
</evidence>
<protein>
    <submittedName>
        <fullName evidence="1">DNA/RNA non-specific endonuclease</fullName>
    </submittedName>
</protein>